<dbReference type="AlphaFoldDB" id="F6HZV4"/>
<dbReference type="PaxDb" id="29760-VIT_07s0005g05120.t01"/>
<evidence type="ECO:0000313" key="2">
    <source>
        <dbReference type="Proteomes" id="UP000009183"/>
    </source>
</evidence>
<proteinExistence type="predicted"/>
<dbReference type="STRING" id="29760.F6HZV4"/>
<dbReference type="EMBL" id="FN596502">
    <property type="protein sequence ID" value="CCB60220.1"/>
    <property type="molecule type" value="Genomic_DNA"/>
</dbReference>
<organism evidence="1 2">
    <name type="scientific">Vitis vinifera</name>
    <name type="common">Grape</name>
    <dbReference type="NCBI Taxonomy" id="29760"/>
    <lineage>
        <taxon>Eukaryota</taxon>
        <taxon>Viridiplantae</taxon>
        <taxon>Streptophyta</taxon>
        <taxon>Embryophyta</taxon>
        <taxon>Tracheophyta</taxon>
        <taxon>Spermatophyta</taxon>
        <taxon>Magnoliopsida</taxon>
        <taxon>eudicotyledons</taxon>
        <taxon>Gunneridae</taxon>
        <taxon>Pentapetalae</taxon>
        <taxon>rosids</taxon>
        <taxon>Vitales</taxon>
        <taxon>Vitaceae</taxon>
        <taxon>Viteae</taxon>
        <taxon>Vitis</taxon>
    </lineage>
</organism>
<dbReference type="HOGENOM" id="CLU_2799222_0_0_1"/>
<reference evidence="2" key="1">
    <citation type="journal article" date="2007" name="Nature">
        <title>The grapevine genome sequence suggests ancestral hexaploidization in major angiosperm phyla.</title>
        <authorList>
            <consortium name="The French-Italian Public Consortium for Grapevine Genome Characterization."/>
            <person name="Jaillon O."/>
            <person name="Aury J.-M."/>
            <person name="Noel B."/>
            <person name="Policriti A."/>
            <person name="Clepet C."/>
            <person name="Casagrande A."/>
            <person name="Choisne N."/>
            <person name="Aubourg S."/>
            <person name="Vitulo N."/>
            <person name="Jubin C."/>
            <person name="Vezzi A."/>
            <person name="Legeai F."/>
            <person name="Hugueney P."/>
            <person name="Dasilva C."/>
            <person name="Horner D."/>
            <person name="Mica E."/>
            <person name="Jublot D."/>
            <person name="Poulain J."/>
            <person name="Bruyere C."/>
            <person name="Billault A."/>
            <person name="Segurens B."/>
            <person name="Gouyvenoux M."/>
            <person name="Ugarte E."/>
            <person name="Cattonaro F."/>
            <person name="Anthouard V."/>
            <person name="Vico V."/>
            <person name="Del Fabbro C."/>
            <person name="Alaux M."/>
            <person name="Di Gaspero G."/>
            <person name="Dumas V."/>
            <person name="Felice N."/>
            <person name="Paillard S."/>
            <person name="Juman I."/>
            <person name="Moroldo M."/>
            <person name="Scalabrin S."/>
            <person name="Canaguier A."/>
            <person name="Le Clainche I."/>
            <person name="Malacrida G."/>
            <person name="Durand E."/>
            <person name="Pesole G."/>
            <person name="Laucou V."/>
            <person name="Chatelet P."/>
            <person name="Merdinoglu D."/>
            <person name="Delledonne M."/>
            <person name="Pezzotti M."/>
            <person name="Lecharny A."/>
            <person name="Scarpelli C."/>
            <person name="Artiguenave F."/>
            <person name="Pe M.E."/>
            <person name="Valle G."/>
            <person name="Morgante M."/>
            <person name="Caboche M."/>
            <person name="Adam-Blondon A.-F."/>
            <person name="Weissenbach J."/>
            <person name="Quetier F."/>
            <person name="Wincker P."/>
        </authorList>
    </citation>
    <scope>NUCLEOTIDE SEQUENCE [LARGE SCALE GENOMIC DNA]</scope>
    <source>
        <strain evidence="2">cv. Pinot noir / PN40024</strain>
    </source>
</reference>
<dbReference type="InParanoid" id="F6HZV4"/>
<gene>
    <name evidence="1" type="ordered locus">VIT_07s0005g05120</name>
</gene>
<accession>F6HZV4</accession>
<sequence>MKNSRKLWELRHSASSLIRYENGCEKVLNFTYDGTLMCHLYGLYMIQDGWHLYKCRATLASIGLPIHH</sequence>
<dbReference type="Proteomes" id="UP000009183">
    <property type="component" value="Chromosome 7"/>
</dbReference>
<evidence type="ECO:0000313" key="1">
    <source>
        <dbReference type="EMBL" id="CCB60220.1"/>
    </source>
</evidence>
<name>F6HZV4_VITVI</name>
<keyword evidence="2" id="KW-1185">Reference proteome</keyword>
<protein>
    <submittedName>
        <fullName evidence="1">Uncharacterized protein</fullName>
    </submittedName>
</protein>